<feature type="active site" evidence="6">
    <location>
        <position position="324"/>
    </location>
</feature>
<sequence length="625" mass="68644">MLQPTLPRRKLLAAVIAFSIVFLLYHVPRLGAPASPPLPKVLPPGTAVDWAQVVHHYPVPVESLAALPTAAPASDKKTIPRLQHAFAESESADDRATRRERRDAVRDQFLHAWNGYKQHAWLRDEVRPVSGRAADPYGGWAATLVDALDTLWMMDLRDEFAEAVAAVEHIDFSRCTLERLNVFETTIRFLGGLLGAYDVSGGKYPSLLRKAEELGRMLYKAFDTPNRMPITRWDVMAAAAGIPQEADERVLVAELGSLSLEFTRLSQLTGDARYFDAIQRVAEAFAAHQASGTKLPGLWPVAVDARGGLNFSAGDVFTLGGMVDSLYEYLPKQHLLLRGAHPLYRQMWEAASTPLRKYLLFHPMIPPSPSSAEQPNPPILLPGDILSSGTHPPTLALEPRTQHLSCFAGGMFLLAGRLYNTPSDTDAGQALTAGCLWATEAMPRGIMPEIMYAVPCADPSAPCAWNDTHWRAAVALAADMTSPLDSAGDIAAAADALIRDRRIAEGVASVPDPRYQLRPEVVEAVFYAVRLAESRAEASALRDRAWKLFRNVVRDSRTGVAHAGLGDVRRGRAGQVDVMESFWLGETLKYFWLVFEDEGAWGLDEWVFTTEAHALWLGGEGDRGE</sequence>
<dbReference type="GO" id="GO:0005783">
    <property type="term" value="C:endoplasmic reticulum"/>
    <property type="evidence" value="ECO:0007669"/>
    <property type="project" value="TreeGrafter"/>
</dbReference>
<organism evidence="10 11">
    <name type="scientific">Aplosporella prunicola CBS 121167</name>
    <dbReference type="NCBI Taxonomy" id="1176127"/>
    <lineage>
        <taxon>Eukaryota</taxon>
        <taxon>Fungi</taxon>
        <taxon>Dikarya</taxon>
        <taxon>Ascomycota</taxon>
        <taxon>Pezizomycotina</taxon>
        <taxon>Dothideomycetes</taxon>
        <taxon>Dothideomycetes incertae sedis</taxon>
        <taxon>Botryosphaeriales</taxon>
        <taxon>Aplosporellaceae</taxon>
        <taxon>Aplosporella</taxon>
    </lineage>
</organism>
<dbReference type="SUPFAM" id="SSF48225">
    <property type="entry name" value="Seven-hairpin glycosidases"/>
    <property type="match status" value="1"/>
</dbReference>
<feature type="active site" description="Proton donor" evidence="6">
    <location>
        <position position="449"/>
    </location>
</feature>
<feature type="binding site" evidence="7">
    <location>
        <position position="610"/>
    </location>
    <ligand>
        <name>Ca(2+)</name>
        <dbReference type="ChEBI" id="CHEBI:29108"/>
    </ligand>
</feature>
<evidence type="ECO:0000256" key="1">
    <source>
        <dbReference type="ARBA" id="ARBA00001913"/>
    </source>
</evidence>
<dbReference type="GeneID" id="54296071"/>
<dbReference type="InterPro" id="IPR050749">
    <property type="entry name" value="Glycosyl_Hydrolase_47"/>
</dbReference>
<keyword evidence="5 8" id="KW-1015">Disulfide bond</keyword>
<evidence type="ECO:0000256" key="5">
    <source>
        <dbReference type="ARBA" id="ARBA00023157"/>
    </source>
</evidence>
<dbReference type="GO" id="GO:0016020">
    <property type="term" value="C:membrane"/>
    <property type="evidence" value="ECO:0007669"/>
    <property type="project" value="InterPro"/>
</dbReference>
<dbReference type="Pfam" id="PF01532">
    <property type="entry name" value="Glyco_hydro_47"/>
    <property type="match status" value="1"/>
</dbReference>
<accession>A0A6A6BWA5</accession>
<dbReference type="PANTHER" id="PTHR11742">
    <property type="entry name" value="MANNOSYL-OLIGOSACCHARIDE ALPHA-1,2-MANNOSIDASE-RELATED"/>
    <property type="match status" value="1"/>
</dbReference>
<dbReference type="InterPro" id="IPR001382">
    <property type="entry name" value="Glyco_hydro_47"/>
</dbReference>
<evidence type="ECO:0000313" key="10">
    <source>
        <dbReference type="EMBL" id="KAF2147134.1"/>
    </source>
</evidence>
<evidence type="ECO:0000256" key="3">
    <source>
        <dbReference type="ARBA" id="ARBA00007658"/>
    </source>
</evidence>
<dbReference type="GO" id="GO:0036503">
    <property type="term" value="P:ERAD pathway"/>
    <property type="evidence" value="ECO:0007669"/>
    <property type="project" value="UniProtKB-ARBA"/>
</dbReference>
<dbReference type="Proteomes" id="UP000799438">
    <property type="component" value="Unassembled WGS sequence"/>
</dbReference>
<protein>
    <recommendedName>
        <fullName evidence="9">alpha-1,2-Mannosidase</fullName>
        <ecNumber evidence="9">3.2.1.-</ecNumber>
    </recommendedName>
</protein>
<dbReference type="Gene3D" id="1.50.10.10">
    <property type="match status" value="1"/>
</dbReference>
<name>A0A6A6BWA5_9PEZI</name>
<gene>
    <name evidence="10" type="ORF">K452DRAFT_261355</name>
</gene>
<evidence type="ECO:0000256" key="2">
    <source>
        <dbReference type="ARBA" id="ARBA00004922"/>
    </source>
</evidence>
<evidence type="ECO:0000256" key="7">
    <source>
        <dbReference type="PIRSR" id="PIRSR601382-2"/>
    </source>
</evidence>
<dbReference type="OrthoDB" id="8118055at2759"/>
<dbReference type="EC" id="3.2.1.-" evidence="9"/>
<dbReference type="GO" id="GO:0004571">
    <property type="term" value="F:mannosyl-oligosaccharide 1,2-alpha-mannosidase activity"/>
    <property type="evidence" value="ECO:0007669"/>
    <property type="project" value="InterPro"/>
</dbReference>
<dbReference type="GO" id="GO:0005509">
    <property type="term" value="F:calcium ion binding"/>
    <property type="evidence" value="ECO:0007669"/>
    <property type="project" value="InterPro"/>
</dbReference>
<dbReference type="PRINTS" id="PR00747">
    <property type="entry name" value="GLYHDRLASE47"/>
</dbReference>
<dbReference type="InterPro" id="IPR012341">
    <property type="entry name" value="6hp_glycosidase-like_sf"/>
</dbReference>
<keyword evidence="7" id="KW-0106">Calcium</keyword>
<dbReference type="EMBL" id="ML995474">
    <property type="protein sequence ID" value="KAF2147134.1"/>
    <property type="molecule type" value="Genomic_DNA"/>
</dbReference>
<comment type="pathway">
    <text evidence="2">Protein modification; protein glycosylation.</text>
</comment>
<dbReference type="GO" id="GO:0005975">
    <property type="term" value="P:carbohydrate metabolic process"/>
    <property type="evidence" value="ECO:0007669"/>
    <property type="project" value="InterPro"/>
</dbReference>
<keyword evidence="11" id="KW-1185">Reference proteome</keyword>
<dbReference type="InterPro" id="IPR036026">
    <property type="entry name" value="Seven-hairpin_glycosidases"/>
</dbReference>
<evidence type="ECO:0000256" key="6">
    <source>
        <dbReference type="PIRSR" id="PIRSR601382-1"/>
    </source>
</evidence>
<dbReference type="RefSeq" id="XP_033402842.1">
    <property type="nucleotide sequence ID" value="XM_033538575.1"/>
</dbReference>
<keyword evidence="7" id="KW-0479">Metal-binding</keyword>
<dbReference type="UniPathway" id="UPA00378"/>
<comment type="similarity">
    <text evidence="3 9">Belongs to the glycosyl hydrolase 47 family.</text>
</comment>
<feature type="disulfide bond" evidence="8">
    <location>
        <begin position="406"/>
        <end position="435"/>
    </location>
</feature>
<dbReference type="PANTHER" id="PTHR11742:SF103">
    <property type="entry name" value="ENDOPLASMIC RETICULUM MANNOSIDASE MNL2-RELATED"/>
    <property type="match status" value="1"/>
</dbReference>
<keyword evidence="9" id="KW-0326">Glycosidase</keyword>
<proteinExistence type="inferred from homology"/>
<evidence type="ECO:0000256" key="8">
    <source>
        <dbReference type="PIRSR" id="PIRSR601382-3"/>
    </source>
</evidence>
<evidence type="ECO:0000313" key="11">
    <source>
        <dbReference type="Proteomes" id="UP000799438"/>
    </source>
</evidence>
<reference evidence="10" key="1">
    <citation type="journal article" date="2020" name="Stud. Mycol.">
        <title>101 Dothideomycetes genomes: a test case for predicting lifestyles and emergence of pathogens.</title>
        <authorList>
            <person name="Haridas S."/>
            <person name="Albert R."/>
            <person name="Binder M."/>
            <person name="Bloem J."/>
            <person name="Labutti K."/>
            <person name="Salamov A."/>
            <person name="Andreopoulos B."/>
            <person name="Baker S."/>
            <person name="Barry K."/>
            <person name="Bills G."/>
            <person name="Bluhm B."/>
            <person name="Cannon C."/>
            <person name="Castanera R."/>
            <person name="Culley D."/>
            <person name="Daum C."/>
            <person name="Ezra D."/>
            <person name="Gonzalez J."/>
            <person name="Henrissat B."/>
            <person name="Kuo A."/>
            <person name="Liang C."/>
            <person name="Lipzen A."/>
            <person name="Lutzoni F."/>
            <person name="Magnuson J."/>
            <person name="Mondo S."/>
            <person name="Nolan M."/>
            <person name="Ohm R."/>
            <person name="Pangilinan J."/>
            <person name="Park H.-J."/>
            <person name="Ramirez L."/>
            <person name="Alfaro M."/>
            <person name="Sun H."/>
            <person name="Tritt A."/>
            <person name="Yoshinaga Y."/>
            <person name="Zwiers L.-H."/>
            <person name="Turgeon B."/>
            <person name="Goodwin S."/>
            <person name="Spatafora J."/>
            <person name="Crous P."/>
            <person name="Grigoriev I."/>
        </authorList>
    </citation>
    <scope>NUCLEOTIDE SEQUENCE</scope>
    <source>
        <strain evidence="10">CBS 121167</strain>
    </source>
</reference>
<keyword evidence="4 9" id="KW-0378">Hydrolase</keyword>
<comment type="cofactor">
    <cofactor evidence="1 7">
        <name>Ca(2+)</name>
        <dbReference type="ChEBI" id="CHEBI:29108"/>
    </cofactor>
</comment>
<feature type="active site" description="Proton donor" evidence="6">
    <location>
        <position position="184"/>
    </location>
</feature>
<evidence type="ECO:0000256" key="4">
    <source>
        <dbReference type="ARBA" id="ARBA00022801"/>
    </source>
</evidence>
<feature type="active site" evidence="6">
    <location>
        <position position="520"/>
    </location>
</feature>
<dbReference type="AlphaFoldDB" id="A0A6A6BWA5"/>
<evidence type="ECO:0000256" key="9">
    <source>
        <dbReference type="RuleBase" id="RU361193"/>
    </source>
</evidence>